<protein>
    <recommendedName>
        <fullName evidence="4">RlpA-like protein double-psi beta-barrel domain-containing protein</fullName>
    </recommendedName>
</protein>
<dbReference type="InterPro" id="IPR049818">
    <property type="entry name" value="Expansin_EXLX1-like"/>
</dbReference>
<evidence type="ECO:0000313" key="5">
    <source>
        <dbReference type="EMBL" id="QLJ98468.1"/>
    </source>
</evidence>
<dbReference type="InterPro" id="IPR036908">
    <property type="entry name" value="RlpA-like_sf"/>
</dbReference>
<dbReference type="InterPro" id="IPR036749">
    <property type="entry name" value="Expansin_CBD_sf"/>
</dbReference>
<dbReference type="SUPFAM" id="SSF50685">
    <property type="entry name" value="Barwin-like endoglucanases"/>
    <property type="match status" value="1"/>
</dbReference>
<gene>
    <name evidence="5" type="ORF">HZU44_28005</name>
</gene>
<dbReference type="Pfam" id="PF03330">
    <property type="entry name" value="DPBB_1"/>
    <property type="match status" value="1"/>
</dbReference>
<accession>A0A7D6CF07</accession>
<evidence type="ECO:0000256" key="2">
    <source>
        <dbReference type="SAM" id="MobiDB-lite"/>
    </source>
</evidence>
<feature type="region of interest" description="Disordered" evidence="2">
    <location>
        <begin position="39"/>
        <end position="95"/>
    </location>
</feature>
<keyword evidence="1 3" id="KW-0732">Signal</keyword>
<dbReference type="InterPro" id="IPR051477">
    <property type="entry name" value="Expansin_CellWall"/>
</dbReference>
<feature type="chain" id="PRO_5027932442" description="RlpA-like protein double-psi beta-barrel domain-containing protein" evidence="3">
    <location>
        <begin position="39"/>
        <end position="297"/>
    </location>
</feature>
<evidence type="ECO:0000256" key="3">
    <source>
        <dbReference type="SAM" id="SignalP"/>
    </source>
</evidence>
<dbReference type="CDD" id="cd22272">
    <property type="entry name" value="DPBB_EXLX1-like"/>
    <property type="match status" value="1"/>
</dbReference>
<dbReference type="NCBIfam" id="NF041144">
    <property type="entry name" value="expansin_EXLX1"/>
    <property type="match status" value="1"/>
</dbReference>
<evidence type="ECO:0000256" key="1">
    <source>
        <dbReference type="ARBA" id="ARBA00022729"/>
    </source>
</evidence>
<name>A0A7D6CF07_9ACTN</name>
<dbReference type="PANTHER" id="PTHR31836">
    <property type="match status" value="1"/>
</dbReference>
<organism evidence="5">
    <name type="scientific">Micromonospora carbonacea</name>
    <dbReference type="NCBI Taxonomy" id="47853"/>
    <lineage>
        <taxon>Bacteria</taxon>
        <taxon>Bacillati</taxon>
        <taxon>Actinomycetota</taxon>
        <taxon>Actinomycetes</taxon>
        <taxon>Micromonosporales</taxon>
        <taxon>Micromonosporaceae</taxon>
        <taxon>Micromonospora</taxon>
    </lineage>
</organism>
<dbReference type="InterPro" id="IPR009009">
    <property type="entry name" value="RlpA-like_DPBB"/>
</dbReference>
<dbReference type="AlphaFoldDB" id="A0A7D6CF07"/>
<dbReference type="Gene3D" id="2.40.40.10">
    <property type="entry name" value="RlpA-like domain"/>
    <property type="match status" value="1"/>
</dbReference>
<proteinExistence type="predicted"/>
<feature type="domain" description="RlpA-like protein double-psi beta-barrel" evidence="4">
    <location>
        <begin position="136"/>
        <end position="195"/>
    </location>
</feature>
<evidence type="ECO:0000259" key="4">
    <source>
        <dbReference type="Pfam" id="PF03330"/>
    </source>
</evidence>
<dbReference type="Gene3D" id="2.60.40.760">
    <property type="entry name" value="Expansin, cellulose-binding-like domain"/>
    <property type="match status" value="1"/>
</dbReference>
<sequence>MPPLHPRRPWRIAFASAVSAVVLASVAGCGGPSPAWHAAPTPAAGTSTPAVGKSGPGFPTAAADATTPATTPTTARPSATGSPSPKSSGVAPLAGRIRPNVTYRGKATFYDAGDGGGACLFGPASDLMIGAMNQTDYESAKACGAYVLVKAANGNSVTVRITNLCPLPCAPGQIDLSPQAFAKLANRSLGEVPITWKLLSPSMSDTISIRYKVGSSQWWCGIQAIGHRNPVALLEVRTSSGWRQLPRPEYNYFISANGSGCGGPIRITDIYGEKLTISGIKLKPDVVQPTRVQFARH</sequence>
<feature type="compositionally biased region" description="Low complexity" evidence="2">
    <location>
        <begin position="39"/>
        <end position="85"/>
    </location>
</feature>
<dbReference type="PROSITE" id="PS51257">
    <property type="entry name" value="PROKAR_LIPOPROTEIN"/>
    <property type="match status" value="1"/>
</dbReference>
<reference evidence="5" key="1">
    <citation type="submission" date="2020-08" db="EMBL/GenBank/DDBJ databases">
        <title>A bifunctional nitrone conjugated secondary metabolite targeting the ribosome.</title>
        <authorList>
            <person name="Limbrick E.M."/>
            <person name="Graf M."/>
            <person name="Derewacz D.K."/>
            <person name="Nguyen F."/>
            <person name="Spraggins J.M."/>
            <person name="Wieland M."/>
            <person name="Ynigez-Gutierrez A.E."/>
            <person name="Reisman B.J."/>
            <person name="Zinshteyn B."/>
            <person name="McCulloch K."/>
            <person name="Iverson T.M."/>
            <person name="Green R."/>
            <person name="Wilson D.N."/>
            <person name="Bachmann B.O."/>
        </authorList>
    </citation>
    <scope>NUCLEOTIDE SEQUENCE</scope>
    <source>
        <strain evidence="5">Africana</strain>
    </source>
</reference>
<dbReference type="EMBL" id="CP058905">
    <property type="protein sequence ID" value="QLJ98468.1"/>
    <property type="molecule type" value="Genomic_DNA"/>
</dbReference>
<feature type="signal peptide" evidence="3">
    <location>
        <begin position="1"/>
        <end position="38"/>
    </location>
</feature>
<dbReference type="PANTHER" id="PTHR31836:SF21">
    <property type="entry name" value="EXPANSIN-LIKE PROTEIN 7"/>
    <property type="match status" value="1"/>
</dbReference>